<dbReference type="RefSeq" id="WP_191741141.1">
    <property type="nucleotide sequence ID" value="NZ_JACSQB010000118.1"/>
</dbReference>
<dbReference type="EMBL" id="JACSQB010000118">
    <property type="protein sequence ID" value="MBD8048191.1"/>
    <property type="molecule type" value="Genomic_DNA"/>
</dbReference>
<sequence length="192" mass="22343">MKVLTINKRKTGLAIIMIGLMVLIIGLGNYFEEKLKIATLTQNNIGSFKIYNIEEKITYGLPEAWINSETKVDNDKIKYHSDFISDDNIIKGSVELWNENEDIQSIMKENKKHIKDIGVNDCKIVKLDLGKGEAYLMKYNVHLTKNDFYRTYDYFFNLNGNKIKSSFYIKDKSHKENIPVIFENIIKTFNVN</sequence>
<protein>
    <recommendedName>
        <fullName evidence="4">PsbP C-terminal domain-containing protein</fullName>
    </recommendedName>
</protein>
<proteinExistence type="predicted"/>
<feature type="transmembrane region" description="Helical" evidence="1">
    <location>
        <begin position="12"/>
        <end position="31"/>
    </location>
</feature>
<evidence type="ECO:0000313" key="3">
    <source>
        <dbReference type="Proteomes" id="UP000627166"/>
    </source>
</evidence>
<evidence type="ECO:0000313" key="2">
    <source>
        <dbReference type="EMBL" id="MBD8048191.1"/>
    </source>
</evidence>
<comment type="caution">
    <text evidence="2">The sequence shown here is derived from an EMBL/GenBank/DDBJ whole genome shotgun (WGS) entry which is preliminary data.</text>
</comment>
<reference evidence="2 3" key="1">
    <citation type="submission" date="2020-08" db="EMBL/GenBank/DDBJ databases">
        <title>A Genomic Blueprint of the Chicken Gut Microbiome.</title>
        <authorList>
            <person name="Gilroy R."/>
            <person name="Ravi A."/>
            <person name="Getino M."/>
            <person name="Pursley I."/>
            <person name="Horton D.L."/>
            <person name="Alikhan N.-F."/>
            <person name="Baker D."/>
            <person name="Gharbi K."/>
            <person name="Hall N."/>
            <person name="Watson M."/>
            <person name="Adriaenssens E.M."/>
            <person name="Foster-Nyarko E."/>
            <person name="Jarju S."/>
            <person name="Secka A."/>
            <person name="Antonio M."/>
            <person name="Oren A."/>
            <person name="Chaudhuri R."/>
            <person name="La Ragione R.M."/>
            <person name="Hildebrand F."/>
            <person name="Pallen M.J."/>
        </authorList>
    </citation>
    <scope>NUCLEOTIDE SEQUENCE [LARGE SCALE GENOMIC DNA]</scope>
    <source>
        <strain evidence="2 3">N37</strain>
    </source>
</reference>
<name>A0ABR8YW65_9CLOT</name>
<keyword evidence="3" id="KW-1185">Reference proteome</keyword>
<evidence type="ECO:0000256" key="1">
    <source>
        <dbReference type="SAM" id="Phobius"/>
    </source>
</evidence>
<keyword evidence="1" id="KW-1133">Transmembrane helix</keyword>
<keyword evidence="1" id="KW-0812">Transmembrane</keyword>
<accession>A0ABR8YW65</accession>
<dbReference type="Proteomes" id="UP000627166">
    <property type="component" value="Unassembled WGS sequence"/>
</dbReference>
<gene>
    <name evidence="2" type="ORF">H9637_14290</name>
</gene>
<organism evidence="2 3">
    <name type="scientific">Clostridium faecium</name>
    <dbReference type="NCBI Taxonomy" id="2762223"/>
    <lineage>
        <taxon>Bacteria</taxon>
        <taxon>Bacillati</taxon>
        <taxon>Bacillota</taxon>
        <taxon>Clostridia</taxon>
        <taxon>Eubacteriales</taxon>
        <taxon>Clostridiaceae</taxon>
        <taxon>Clostridium</taxon>
    </lineage>
</organism>
<evidence type="ECO:0008006" key="4">
    <source>
        <dbReference type="Google" id="ProtNLM"/>
    </source>
</evidence>
<keyword evidence="1" id="KW-0472">Membrane</keyword>